<comment type="caution">
    <text evidence="2">The sequence shown here is derived from an EMBL/GenBank/DDBJ whole genome shotgun (WGS) entry which is preliminary data.</text>
</comment>
<feature type="transmembrane region" description="Helical" evidence="1">
    <location>
        <begin position="52"/>
        <end position="74"/>
    </location>
</feature>
<organism evidence="2 3">
    <name type="scientific">Trichinella pseudospiralis</name>
    <name type="common">Parasitic roundworm</name>
    <dbReference type="NCBI Taxonomy" id="6337"/>
    <lineage>
        <taxon>Eukaryota</taxon>
        <taxon>Metazoa</taxon>
        <taxon>Ecdysozoa</taxon>
        <taxon>Nematoda</taxon>
        <taxon>Enoplea</taxon>
        <taxon>Dorylaimia</taxon>
        <taxon>Trichinellida</taxon>
        <taxon>Trichinellidae</taxon>
        <taxon>Trichinella</taxon>
    </lineage>
</organism>
<dbReference type="EMBL" id="JYDU01000005">
    <property type="protein sequence ID" value="KRY00906.1"/>
    <property type="molecule type" value="Genomic_DNA"/>
</dbReference>
<dbReference type="AlphaFoldDB" id="A0A0V0YMB7"/>
<keyword evidence="1" id="KW-1133">Transmembrane helix</keyword>
<evidence type="ECO:0000313" key="3">
    <source>
        <dbReference type="Proteomes" id="UP000054815"/>
    </source>
</evidence>
<accession>A0A0V0YMB7</accession>
<proteinExistence type="predicted"/>
<evidence type="ECO:0000256" key="1">
    <source>
        <dbReference type="SAM" id="Phobius"/>
    </source>
</evidence>
<keyword evidence="1" id="KW-0812">Transmembrane</keyword>
<gene>
    <name evidence="2" type="ORF">T4E_7195</name>
</gene>
<sequence length="94" mass="11024">MGRTVVTILYYSIPWVPSGCTWYNAKNLTYELCCYHLLCLIMDSWKIKNSLYHLYQTLLTLCFIIVFPILSLLLSMNKVMFLRIAEIVESHKIA</sequence>
<keyword evidence="1" id="KW-0472">Membrane</keyword>
<protein>
    <submittedName>
        <fullName evidence="2">Uncharacterized protein</fullName>
    </submittedName>
</protein>
<name>A0A0V0YMB7_TRIPS</name>
<reference evidence="2 3" key="1">
    <citation type="submission" date="2015-01" db="EMBL/GenBank/DDBJ databases">
        <title>Evolution of Trichinella species and genotypes.</title>
        <authorList>
            <person name="Korhonen P.K."/>
            <person name="Edoardo P."/>
            <person name="Giuseppe L.R."/>
            <person name="Gasser R.B."/>
        </authorList>
    </citation>
    <scope>NUCLEOTIDE SEQUENCE [LARGE SCALE GENOMIC DNA]</scope>
    <source>
        <strain evidence="2">ISS141</strain>
    </source>
</reference>
<evidence type="ECO:0000313" key="2">
    <source>
        <dbReference type="EMBL" id="KRY00906.1"/>
    </source>
</evidence>
<dbReference type="Proteomes" id="UP000054815">
    <property type="component" value="Unassembled WGS sequence"/>
</dbReference>